<comment type="caution">
    <text evidence="2">The sequence shown here is derived from an EMBL/GenBank/DDBJ whole genome shotgun (WGS) entry which is preliminary data.</text>
</comment>
<dbReference type="InterPro" id="IPR011009">
    <property type="entry name" value="Kinase-like_dom_sf"/>
</dbReference>
<gene>
    <name evidence="2" type="ORF">Glove_490g57</name>
</gene>
<dbReference type="InterPro" id="IPR000719">
    <property type="entry name" value="Prot_kinase_dom"/>
</dbReference>
<name>A0A397GIT2_9GLOM</name>
<feature type="domain" description="Protein kinase" evidence="1">
    <location>
        <begin position="1"/>
        <end position="93"/>
    </location>
</feature>
<evidence type="ECO:0000259" key="1">
    <source>
        <dbReference type="PROSITE" id="PS50011"/>
    </source>
</evidence>
<dbReference type="AlphaFoldDB" id="A0A397GIT2"/>
<dbReference type="GO" id="GO:0004672">
    <property type="term" value="F:protein kinase activity"/>
    <property type="evidence" value="ECO:0007669"/>
    <property type="project" value="InterPro"/>
</dbReference>
<dbReference type="GO" id="GO:0005524">
    <property type="term" value="F:ATP binding"/>
    <property type="evidence" value="ECO:0007669"/>
    <property type="project" value="InterPro"/>
</dbReference>
<dbReference type="OrthoDB" id="2441719at2759"/>
<accession>A0A397GIT2</accession>
<evidence type="ECO:0000313" key="2">
    <source>
        <dbReference type="EMBL" id="RHZ50871.1"/>
    </source>
</evidence>
<dbReference type="PROSITE" id="PS50011">
    <property type="entry name" value="PROTEIN_KINASE_DOM"/>
    <property type="match status" value="1"/>
</dbReference>
<reference evidence="2 3" key="1">
    <citation type="submission" date="2018-08" db="EMBL/GenBank/DDBJ databases">
        <title>Genome and evolution of the arbuscular mycorrhizal fungus Diversispora epigaea (formerly Glomus versiforme) and its bacterial endosymbionts.</title>
        <authorList>
            <person name="Sun X."/>
            <person name="Fei Z."/>
            <person name="Harrison M."/>
        </authorList>
    </citation>
    <scope>NUCLEOTIDE SEQUENCE [LARGE SCALE GENOMIC DNA]</scope>
    <source>
        <strain evidence="2 3">IT104</strain>
    </source>
</reference>
<sequence>MASRGIDFENRQWERYYKRKEVVLKKICKDGNFREYLKINFKNINWKQKLCNLSYLSRSFIGIHKLDIVHQDFHPGNILSKNFTNSYPLKISD</sequence>
<proteinExistence type="predicted"/>
<protein>
    <recommendedName>
        <fullName evidence="1">Protein kinase domain-containing protein</fullName>
    </recommendedName>
</protein>
<organism evidence="2 3">
    <name type="scientific">Diversispora epigaea</name>
    <dbReference type="NCBI Taxonomy" id="1348612"/>
    <lineage>
        <taxon>Eukaryota</taxon>
        <taxon>Fungi</taxon>
        <taxon>Fungi incertae sedis</taxon>
        <taxon>Mucoromycota</taxon>
        <taxon>Glomeromycotina</taxon>
        <taxon>Glomeromycetes</taxon>
        <taxon>Diversisporales</taxon>
        <taxon>Diversisporaceae</taxon>
        <taxon>Diversispora</taxon>
    </lineage>
</organism>
<dbReference type="SUPFAM" id="SSF56112">
    <property type="entry name" value="Protein kinase-like (PK-like)"/>
    <property type="match status" value="1"/>
</dbReference>
<dbReference type="Gene3D" id="1.10.510.10">
    <property type="entry name" value="Transferase(Phosphotransferase) domain 1"/>
    <property type="match status" value="1"/>
</dbReference>
<dbReference type="Proteomes" id="UP000266861">
    <property type="component" value="Unassembled WGS sequence"/>
</dbReference>
<evidence type="ECO:0000313" key="3">
    <source>
        <dbReference type="Proteomes" id="UP000266861"/>
    </source>
</evidence>
<dbReference type="EMBL" id="PQFF01000426">
    <property type="protein sequence ID" value="RHZ50871.1"/>
    <property type="molecule type" value="Genomic_DNA"/>
</dbReference>
<keyword evidence="3" id="KW-1185">Reference proteome</keyword>